<sequence>MVLLGVQINCELTNITSLTPSGDDFRWYMKAKCGSCGEVTNDYVYLCSLERTPLHDSRGDANLVIRCKFCSRVSNADLVPGSIASYQCEDSGQFKTIAKFDCRGLEFIEFSPRVGWSASGVNSDTVFNDISLGDESWFEYDEEGKCEVSITNIQTKIIKLKH</sequence>
<proteinExistence type="inferred from homology"/>
<protein>
    <recommendedName>
        <fullName evidence="6">CXXC motif containing zinc binding protein</fullName>
    </recommendedName>
</protein>
<name>A0AA85IWX7_TRIRE</name>
<dbReference type="Proteomes" id="UP000050795">
    <property type="component" value="Unassembled WGS sequence"/>
</dbReference>
<reference evidence="5" key="2">
    <citation type="submission" date="2023-11" db="UniProtKB">
        <authorList>
            <consortium name="WormBaseParasite"/>
        </authorList>
    </citation>
    <scope>IDENTIFICATION</scope>
</reference>
<accession>A0AA85IWX7</accession>
<keyword evidence="2" id="KW-0479">Metal-binding</keyword>
<keyword evidence="3" id="KW-0862">Zinc</keyword>
<keyword evidence="4" id="KW-1185">Reference proteome</keyword>
<dbReference type="WBParaSite" id="TREG1_126050.1">
    <property type="protein sequence ID" value="TREG1_126050.1"/>
    <property type="gene ID" value="TREG1_126050"/>
</dbReference>
<dbReference type="AlphaFoldDB" id="A0AA85IWX7"/>
<dbReference type="PANTHER" id="PTHR12857:SF0">
    <property type="entry name" value="CXXC MOTIF CONTAINING ZINC BINDING PROTEIN"/>
    <property type="match status" value="1"/>
</dbReference>
<evidence type="ECO:0000256" key="1">
    <source>
        <dbReference type="ARBA" id="ARBA00007818"/>
    </source>
</evidence>
<evidence type="ECO:0000256" key="2">
    <source>
        <dbReference type="ARBA" id="ARBA00022723"/>
    </source>
</evidence>
<evidence type="ECO:0000256" key="3">
    <source>
        <dbReference type="ARBA" id="ARBA00022833"/>
    </source>
</evidence>
<dbReference type="Pfam" id="PF05907">
    <property type="entry name" value="CXXC_Zn-b_euk"/>
    <property type="match status" value="1"/>
</dbReference>
<evidence type="ECO:0000313" key="4">
    <source>
        <dbReference type="Proteomes" id="UP000050795"/>
    </source>
</evidence>
<evidence type="ECO:0000313" key="5">
    <source>
        <dbReference type="WBParaSite" id="TREG1_126050.1"/>
    </source>
</evidence>
<comment type="similarity">
    <text evidence="1">Belongs to the UPF0587 family.</text>
</comment>
<dbReference type="InterPro" id="IPR008584">
    <property type="entry name" value="CXXC_Zn-binding_euk"/>
</dbReference>
<dbReference type="GO" id="GO:0008270">
    <property type="term" value="F:zinc ion binding"/>
    <property type="evidence" value="ECO:0007669"/>
    <property type="project" value="TreeGrafter"/>
</dbReference>
<dbReference type="PANTHER" id="PTHR12857">
    <property type="entry name" value="CXXC MOTIF CONTAINING ZINC BINDING PROTEIN"/>
    <property type="match status" value="1"/>
</dbReference>
<evidence type="ECO:0008006" key="6">
    <source>
        <dbReference type="Google" id="ProtNLM"/>
    </source>
</evidence>
<dbReference type="SUPFAM" id="SSF141678">
    <property type="entry name" value="MAL13P1.257-like"/>
    <property type="match status" value="1"/>
</dbReference>
<reference evidence="4" key="1">
    <citation type="submission" date="2022-06" db="EMBL/GenBank/DDBJ databases">
        <authorList>
            <person name="Berger JAMES D."/>
            <person name="Berger JAMES D."/>
        </authorList>
    </citation>
    <scope>NUCLEOTIDE SEQUENCE [LARGE SCALE GENOMIC DNA]</scope>
</reference>
<organism evidence="4 5">
    <name type="scientific">Trichobilharzia regenti</name>
    <name type="common">Nasal bird schistosome</name>
    <dbReference type="NCBI Taxonomy" id="157069"/>
    <lineage>
        <taxon>Eukaryota</taxon>
        <taxon>Metazoa</taxon>
        <taxon>Spiralia</taxon>
        <taxon>Lophotrochozoa</taxon>
        <taxon>Platyhelminthes</taxon>
        <taxon>Trematoda</taxon>
        <taxon>Digenea</taxon>
        <taxon>Strigeidida</taxon>
        <taxon>Schistosomatoidea</taxon>
        <taxon>Schistosomatidae</taxon>
        <taxon>Trichobilharzia</taxon>
    </lineage>
</organism>